<dbReference type="EMBL" id="JAVFKD010000012">
    <property type="protein sequence ID" value="KAK5992483.1"/>
    <property type="molecule type" value="Genomic_DNA"/>
</dbReference>
<dbReference type="Proteomes" id="UP001338125">
    <property type="component" value="Unassembled WGS sequence"/>
</dbReference>
<gene>
    <name evidence="1" type="ORF">PT974_05890</name>
</gene>
<evidence type="ECO:0000313" key="1">
    <source>
        <dbReference type="EMBL" id="KAK5992483.1"/>
    </source>
</evidence>
<organism evidence="1 2">
    <name type="scientific">Cladobotryum mycophilum</name>
    <dbReference type="NCBI Taxonomy" id="491253"/>
    <lineage>
        <taxon>Eukaryota</taxon>
        <taxon>Fungi</taxon>
        <taxon>Dikarya</taxon>
        <taxon>Ascomycota</taxon>
        <taxon>Pezizomycotina</taxon>
        <taxon>Sordariomycetes</taxon>
        <taxon>Hypocreomycetidae</taxon>
        <taxon>Hypocreales</taxon>
        <taxon>Hypocreaceae</taxon>
        <taxon>Cladobotryum</taxon>
    </lineage>
</organism>
<evidence type="ECO:0000313" key="2">
    <source>
        <dbReference type="Proteomes" id="UP001338125"/>
    </source>
</evidence>
<name>A0ABR0SK16_9HYPO</name>
<comment type="caution">
    <text evidence="1">The sequence shown here is derived from an EMBL/GenBank/DDBJ whole genome shotgun (WGS) entry which is preliminary data.</text>
</comment>
<sequence length="102" mass="11454">MSAIAKPRYSRMQAGQLRPARQRFGIINYARVGDAAAEESRRWYNLRAATKFCVQDVRPVEKGKGKGKGMGKVNTSRAVTETWVWDAIREKIAKRAAAEKSV</sequence>
<protein>
    <submittedName>
        <fullName evidence="1">Uncharacterized protein</fullName>
    </submittedName>
</protein>
<keyword evidence="2" id="KW-1185">Reference proteome</keyword>
<proteinExistence type="predicted"/>
<reference evidence="1 2" key="1">
    <citation type="submission" date="2024-01" db="EMBL/GenBank/DDBJ databases">
        <title>Complete genome of Cladobotryum mycophilum ATHUM6906.</title>
        <authorList>
            <person name="Christinaki A.C."/>
            <person name="Myridakis A.I."/>
            <person name="Kouvelis V.N."/>
        </authorList>
    </citation>
    <scope>NUCLEOTIDE SEQUENCE [LARGE SCALE GENOMIC DNA]</scope>
    <source>
        <strain evidence="1 2">ATHUM6906</strain>
    </source>
</reference>
<accession>A0ABR0SK16</accession>